<proteinExistence type="predicted"/>
<feature type="compositionally biased region" description="Polar residues" evidence="1">
    <location>
        <begin position="60"/>
        <end position="78"/>
    </location>
</feature>
<organism evidence="2">
    <name type="scientific">Cotesia sesamiae Mombasa bracovirus</name>
    <dbReference type="NCBI Taxonomy" id="452649"/>
    <lineage>
        <taxon>Viruses</taxon>
        <taxon>Viruses incertae sedis</taxon>
        <taxon>Polydnaviriformidae</taxon>
        <taxon>Bracoviriform</taxon>
        <taxon>Cotesia sesamiae bracovirus</taxon>
    </lineage>
</organism>
<sequence>MDQSRNNPQDKAVKGSGQEIPEKYTMDSTSMSERYPTLRAFLEADAKKIKSLRQYSQSFVPAHHSVSSQECVTSTTSSDGKRKQKDDDNKPRKK</sequence>
<evidence type="ECO:0000313" key="2">
    <source>
        <dbReference type="EMBL" id="AGO14449.1"/>
    </source>
</evidence>
<accession>R9XJB1</accession>
<protein>
    <submittedName>
        <fullName evidence="2">Uncharacterized protein</fullName>
    </submittedName>
</protein>
<dbReference type="EMBL" id="EF710641">
    <property type="protein sequence ID" value="AGO14449.1"/>
    <property type="molecule type" value="Genomic_DNA"/>
</dbReference>
<gene>
    <name evidence="2" type="ORF">CsmBV32.11</name>
</gene>
<feature type="region of interest" description="Disordered" evidence="1">
    <location>
        <begin position="60"/>
        <end position="94"/>
    </location>
</feature>
<evidence type="ECO:0000256" key="1">
    <source>
        <dbReference type="SAM" id="MobiDB-lite"/>
    </source>
</evidence>
<feature type="compositionally biased region" description="Basic and acidic residues" evidence="1">
    <location>
        <begin position="79"/>
        <end position="94"/>
    </location>
</feature>
<name>R9XJB1_9VIRU</name>
<reference evidence="2" key="1">
    <citation type="submission" date="2013-06" db="EMBL/GenBank/DDBJ databases">
        <title>Bracovirus Evolution: Comparative Genomics of Multiple Viral and Proviral Genomes.</title>
        <authorList>
            <person name="Desjardins C.A."/>
            <person name="Gundersen-Rindal D.E."/>
            <person name="Hostetler J.B."/>
            <person name="Tallon L.J."/>
            <person name="Utterback T.R."/>
            <person name="Fuester R.W."/>
            <person name="Schatz M.C."/>
            <person name="Pedroni M.J."/>
            <person name="Fadrosh D.W."/>
            <person name="Haas B.J."/>
            <person name="Toms B.S."/>
            <person name="Chen D."/>
            <person name="Nene V."/>
        </authorList>
    </citation>
    <scope>NUCLEOTIDE SEQUENCE</scope>
</reference>
<feature type="region of interest" description="Disordered" evidence="1">
    <location>
        <begin position="1"/>
        <end position="32"/>
    </location>
</feature>